<reference evidence="1" key="1">
    <citation type="journal article" date="2021" name="Proc. Natl. Acad. Sci. U.S.A.">
        <title>A Catalog of Tens of Thousands of Viruses from Human Metagenomes Reveals Hidden Associations with Chronic Diseases.</title>
        <authorList>
            <person name="Tisza M.J."/>
            <person name="Buck C.B."/>
        </authorList>
    </citation>
    <scope>NUCLEOTIDE SEQUENCE</scope>
    <source>
        <strain evidence="1">CtPoO4</strain>
    </source>
</reference>
<accession>A0A8S5SM43</accession>
<dbReference type="EMBL" id="BK032629">
    <property type="protein sequence ID" value="DAF52081.1"/>
    <property type="molecule type" value="Genomic_DNA"/>
</dbReference>
<sequence>MSVPFQEKVIGERLYQVINRGVVGTPSRIYEYPCKQIP</sequence>
<protein>
    <submittedName>
        <fullName evidence="1">Uncharacterized protein</fullName>
    </submittedName>
</protein>
<proteinExistence type="predicted"/>
<organism evidence="1">
    <name type="scientific">Myoviridae sp. ctPoO4</name>
    <dbReference type="NCBI Taxonomy" id="2827685"/>
    <lineage>
        <taxon>Viruses</taxon>
        <taxon>Duplodnaviria</taxon>
        <taxon>Heunggongvirae</taxon>
        <taxon>Uroviricota</taxon>
        <taxon>Caudoviricetes</taxon>
    </lineage>
</organism>
<name>A0A8S5SM43_9CAUD</name>
<evidence type="ECO:0000313" key="1">
    <source>
        <dbReference type="EMBL" id="DAF52081.1"/>
    </source>
</evidence>